<dbReference type="EMBL" id="CAJVPY010048010">
    <property type="protein sequence ID" value="CAG8811808.1"/>
    <property type="molecule type" value="Genomic_DNA"/>
</dbReference>
<accession>A0A9N9PCK8</accession>
<dbReference type="OrthoDB" id="2285856at2759"/>
<dbReference type="AlphaFoldDB" id="A0A9N9PCK8"/>
<proteinExistence type="predicted"/>
<comment type="caution">
    <text evidence="1">The sequence shown here is derived from an EMBL/GenBank/DDBJ whole genome shotgun (WGS) entry which is preliminary data.</text>
</comment>
<protein>
    <submittedName>
        <fullName evidence="1">15870_t:CDS:1</fullName>
    </submittedName>
</protein>
<reference evidence="1" key="1">
    <citation type="submission" date="2021-06" db="EMBL/GenBank/DDBJ databases">
        <authorList>
            <person name="Kallberg Y."/>
            <person name="Tangrot J."/>
            <person name="Rosling A."/>
        </authorList>
    </citation>
    <scope>NUCLEOTIDE SEQUENCE</scope>
    <source>
        <strain evidence="1">MA453B</strain>
    </source>
</reference>
<gene>
    <name evidence="1" type="ORF">DERYTH_LOCUS25519</name>
</gene>
<organism evidence="1 2">
    <name type="scientific">Dentiscutata erythropus</name>
    <dbReference type="NCBI Taxonomy" id="1348616"/>
    <lineage>
        <taxon>Eukaryota</taxon>
        <taxon>Fungi</taxon>
        <taxon>Fungi incertae sedis</taxon>
        <taxon>Mucoromycota</taxon>
        <taxon>Glomeromycotina</taxon>
        <taxon>Glomeromycetes</taxon>
        <taxon>Diversisporales</taxon>
        <taxon>Gigasporaceae</taxon>
        <taxon>Dentiscutata</taxon>
    </lineage>
</organism>
<feature type="non-terminal residue" evidence="1">
    <location>
        <position position="114"/>
    </location>
</feature>
<sequence>STNNFDSLVQENINNPATHEYMYLDFSTYYTWTPKHKWAPRQISAIMLARLYMVQPLEGEYYYLRCLLTCAKGATSFYNLRTINGHMYVTFKEACFLLDLFQDNAEWDTCLLDT</sequence>
<feature type="non-terminal residue" evidence="1">
    <location>
        <position position="1"/>
    </location>
</feature>
<evidence type="ECO:0000313" key="1">
    <source>
        <dbReference type="EMBL" id="CAG8811808.1"/>
    </source>
</evidence>
<keyword evidence="2" id="KW-1185">Reference proteome</keyword>
<dbReference type="Proteomes" id="UP000789405">
    <property type="component" value="Unassembled WGS sequence"/>
</dbReference>
<name>A0A9N9PCK8_9GLOM</name>
<evidence type="ECO:0000313" key="2">
    <source>
        <dbReference type="Proteomes" id="UP000789405"/>
    </source>
</evidence>